<comment type="subcellular location">
    <subcellularLocation>
        <location evidence="1 7">Mitochondrion inner membrane</location>
        <topology evidence="1 7">Single-pass membrane protein</topology>
    </subcellularLocation>
</comment>
<dbReference type="GO" id="GO:0006123">
    <property type="term" value="P:mitochondrial electron transport, cytochrome c to oxygen"/>
    <property type="evidence" value="ECO:0007669"/>
    <property type="project" value="InterPro"/>
</dbReference>
<dbReference type="PANTHER" id="PTHR10707:SF12">
    <property type="entry name" value="CYTOCHROME C OXIDASE SUBUNIT 4 ISOFORM 1, MITOCHONDRIAL"/>
    <property type="match status" value="1"/>
</dbReference>
<dbReference type="GO" id="GO:0045277">
    <property type="term" value="C:respiratory chain complex IV"/>
    <property type="evidence" value="ECO:0007669"/>
    <property type="project" value="InterPro"/>
</dbReference>
<evidence type="ECO:0000256" key="7">
    <source>
        <dbReference type="RuleBase" id="RU367145"/>
    </source>
</evidence>
<dbReference type="PANTHER" id="PTHR10707">
    <property type="entry name" value="CYTOCHROME C OXIDASE SUBUNIT IV"/>
    <property type="match status" value="1"/>
</dbReference>
<dbReference type="EMBL" id="CAAGRJ010011530">
    <property type="protein sequence ID" value="VFV28562.1"/>
    <property type="molecule type" value="Genomic_DNA"/>
</dbReference>
<evidence type="ECO:0000256" key="2">
    <source>
        <dbReference type="ARBA" id="ARBA00004673"/>
    </source>
</evidence>
<keyword evidence="6" id="KW-0472">Membrane</keyword>
<comment type="subunit">
    <text evidence="7">Component of the cytochrome c oxidase (complex IV, CIV), a multisubunit enzyme composed of 14 subunits.</text>
</comment>
<keyword evidence="5 7" id="KW-0496">Mitochondrion</keyword>
<comment type="similarity">
    <text evidence="3 7">Belongs to the cytochrome c oxidase IV family.</text>
</comment>
<dbReference type="PRINTS" id="PR01873">
    <property type="entry name" value="CYTCOXIDASE4"/>
</dbReference>
<keyword evidence="9" id="KW-1185">Reference proteome</keyword>
<evidence type="ECO:0000256" key="4">
    <source>
        <dbReference type="ARBA" id="ARBA00022792"/>
    </source>
</evidence>
<evidence type="ECO:0000256" key="6">
    <source>
        <dbReference type="ARBA" id="ARBA00023136"/>
    </source>
</evidence>
<evidence type="ECO:0000256" key="3">
    <source>
        <dbReference type="ARBA" id="ARBA00008135"/>
    </source>
</evidence>
<proteinExistence type="inferred from homology"/>
<evidence type="ECO:0000256" key="5">
    <source>
        <dbReference type="ARBA" id="ARBA00023128"/>
    </source>
</evidence>
<organism evidence="8 9">
    <name type="scientific">Lynx pardinus</name>
    <name type="common">Iberian lynx</name>
    <name type="synonym">Felis pardina</name>
    <dbReference type="NCBI Taxonomy" id="191816"/>
    <lineage>
        <taxon>Eukaryota</taxon>
        <taxon>Metazoa</taxon>
        <taxon>Chordata</taxon>
        <taxon>Craniata</taxon>
        <taxon>Vertebrata</taxon>
        <taxon>Euteleostomi</taxon>
        <taxon>Mammalia</taxon>
        <taxon>Eutheria</taxon>
        <taxon>Laurasiatheria</taxon>
        <taxon>Carnivora</taxon>
        <taxon>Feliformia</taxon>
        <taxon>Felidae</taxon>
        <taxon>Felinae</taxon>
        <taxon>Lynx</taxon>
    </lineage>
</organism>
<evidence type="ECO:0000313" key="8">
    <source>
        <dbReference type="EMBL" id="VFV28562.1"/>
    </source>
</evidence>
<keyword evidence="4 7" id="KW-0999">Mitochondrion inner membrane</keyword>
<protein>
    <recommendedName>
        <fullName evidence="7">Cytochrome c oxidase subunit 4</fullName>
    </recommendedName>
</protein>
<comment type="pathway">
    <text evidence="2 7">Energy metabolism; oxidative phosphorylation.</text>
</comment>
<dbReference type="Proteomes" id="UP000386466">
    <property type="component" value="Unassembled WGS sequence"/>
</dbReference>
<dbReference type="Gene3D" id="1.10.442.10">
    <property type="entry name" value="Cytochrome c oxidase subunit IV"/>
    <property type="match status" value="1"/>
</dbReference>
<sequence length="58" mass="7027">ALTDLIPIWEKHYVVGYHPHTFEEEWVAKQTTRILDVKVRLMQGFSAEWDNDKNQWKK</sequence>
<dbReference type="InterPro" id="IPR013288">
    <property type="entry name" value="Cyt_c_oxidase_su4"/>
</dbReference>
<dbReference type="UniPathway" id="UPA00705"/>
<comment type="function">
    <text evidence="7">Component of the cytochrome c oxidase, the last enzyme in the mitochondrial electron transport chain which drives oxidative phosphorylation.</text>
</comment>
<name>A0A485NEI3_LYNPA</name>
<evidence type="ECO:0000256" key="1">
    <source>
        <dbReference type="ARBA" id="ARBA00004434"/>
    </source>
</evidence>
<evidence type="ECO:0000313" key="9">
    <source>
        <dbReference type="Proteomes" id="UP000386466"/>
    </source>
</evidence>
<accession>A0A485NEI3</accession>
<reference evidence="8 9" key="1">
    <citation type="submission" date="2019-01" db="EMBL/GenBank/DDBJ databases">
        <authorList>
            <person name="Alioto T."/>
            <person name="Alioto T."/>
        </authorList>
    </citation>
    <scope>NUCLEOTIDE SEQUENCE [LARGE SCALE GENOMIC DNA]</scope>
</reference>
<dbReference type="GO" id="GO:0005743">
    <property type="term" value="C:mitochondrial inner membrane"/>
    <property type="evidence" value="ECO:0007669"/>
    <property type="project" value="UniProtKB-SubCell"/>
</dbReference>
<gene>
    <name evidence="8" type="ORF">LYPA_23C018463</name>
</gene>
<feature type="non-terminal residue" evidence="8">
    <location>
        <position position="1"/>
    </location>
</feature>
<dbReference type="SUPFAM" id="SSF81406">
    <property type="entry name" value="Mitochondrial cytochrome c oxidase subunit IV"/>
    <property type="match status" value="1"/>
</dbReference>
<dbReference type="InterPro" id="IPR036639">
    <property type="entry name" value="Cyt_c_oxidase_su4_sf"/>
</dbReference>
<dbReference type="InterPro" id="IPR004203">
    <property type="entry name" value="Cyt_c_oxidase_su4_fam"/>
</dbReference>
<dbReference type="AlphaFoldDB" id="A0A485NEI3"/>
<dbReference type="Pfam" id="PF02936">
    <property type="entry name" value="COX4"/>
    <property type="match status" value="1"/>
</dbReference>